<sequence length="320" mass="35859">MPAVKNQEPGGRKPALMGLGLIFLLLLFVLAPSHAAAQDYDYEINAYAVYFDVIAPENVEETIEIDITSYTNLSQYVIYTDYPVEDPRAVLEMGSSTEPINVTVREVLGGTNAIYMNFPLLRPGESAKIRLTFTTRGMITESDGKQQFTYYVKFSQPVGLFHVQLVVPKGYAVLSPIIPSPDKVESSTSRLLLEWTRQNVRAGEEFYFIVGFSGEIIPPKQPSSLIYVGLFLAGLIVGGGGVYGYVLYRERKRSEEKAHLRTDEEKILAILREGSVLQSELAEKLGVSKAKVSIILREMEEKGLITRTREGRTYRVFLRE</sequence>
<dbReference type="Proteomes" id="UP000250125">
    <property type="component" value="Chromosome"/>
</dbReference>
<evidence type="ECO:0000313" key="3">
    <source>
        <dbReference type="EMBL" id="ASJ09503.1"/>
    </source>
</evidence>
<dbReference type="InterPro" id="IPR011991">
    <property type="entry name" value="ArsR-like_HTH"/>
</dbReference>
<feature type="transmembrane region" description="Helical" evidence="1">
    <location>
        <begin position="225"/>
        <end position="248"/>
    </location>
</feature>
<dbReference type="InterPro" id="IPR055767">
    <property type="entry name" value="DUF7343"/>
</dbReference>
<keyword evidence="1" id="KW-1133">Transmembrane helix</keyword>
<evidence type="ECO:0000259" key="2">
    <source>
        <dbReference type="Pfam" id="PF24034"/>
    </source>
</evidence>
<name>A0A2Z2MZH4_9EURY</name>
<evidence type="ECO:0000313" key="4">
    <source>
        <dbReference type="Proteomes" id="UP000250125"/>
    </source>
</evidence>
<keyword evidence="4" id="KW-1185">Reference proteome</keyword>
<dbReference type="OrthoDB" id="109251at2157"/>
<gene>
    <name evidence="3" type="ORF">A3L11_09770</name>
</gene>
<dbReference type="SUPFAM" id="SSF46785">
    <property type="entry name" value="Winged helix' DNA-binding domain"/>
    <property type="match status" value="1"/>
</dbReference>
<proteinExistence type="predicted"/>
<dbReference type="AlphaFoldDB" id="A0A2Z2MZH4"/>
<dbReference type="Pfam" id="PF24034">
    <property type="entry name" value="DUF7343"/>
    <property type="match status" value="1"/>
</dbReference>
<feature type="domain" description="DUF7343" evidence="2">
    <location>
        <begin position="260"/>
        <end position="318"/>
    </location>
</feature>
<keyword evidence="1" id="KW-0812">Transmembrane</keyword>
<dbReference type="Gene3D" id="1.10.10.10">
    <property type="entry name" value="Winged helix-like DNA-binding domain superfamily/Winged helix DNA-binding domain"/>
    <property type="match status" value="1"/>
</dbReference>
<dbReference type="InterPro" id="IPR036390">
    <property type="entry name" value="WH_DNA-bd_sf"/>
</dbReference>
<keyword evidence="1" id="KW-0472">Membrane</keyword>
<dbReference type="InterPro" id="IPR036388">
    <property type="entry name" value="WH-like_DNA-bd_sf"/>
</dbReference>
<protein>
    <recommendedName>
        <fullName evidence="2">DUF7343 domain-containing protein</fullName>
    </recommendedName>
</protein>
<dbReference type="EMBL" id="CP015103">
    <property type="protein sequence ID" value="ASJ09503.1"/>
    <property type="molecule type" value="Genomic_DNA"/>
</dbReference>
<evidence type="ECO:0000256" key="1">
    <source>
        <dbReference type="SAM" id="Phobius"/>
    </source>
</evidence>
<dbReference type="CDD" id="cd00090">
    <property type="entry name" value="HTH_ARSR"/>
    <property type="match status" value="1"/>
</dbReference>
<accession>A0A2Z2MZH4</accession>
<dbReference type="KEGG" id="tsl:A3L11_09770"/>
<reference evidence="3 4" key="1">
    <citation type="submission" date="2016-04" db="EMBL/GenBank/DDBJ databases">
        <title>Complete genome sequence of Thermococcus siculi type strain RG-20.</title>
        <authorList>
            <person name="Oger P.M."/>
        </authorList>
    </citation>
    <scope>NUCLEOTIDE SEQUENCE [LARGE SCALE GENOMIC DNA]</scope>
    <source>
        <strain evidence="3 4">RG-20</strain>
    </source>
</reference>
<organism evidence="3 4">
    <name type="scientific">Thermococcus siculi</name>
    <dbReference type="NCBI Taxonomy" id="72803"/>
    <lineage>
        <taxon>Archaea</taxon>
        <taxon>Methanobacteriati</taxon>
        <taxon>Methanobacteriota</taxon>
        <taxon>Thermococci</taxon>
        <taxon>Thermococcales</taxon>
        <taxon>Thermococcaceae</taxon>
        <taxon>Thermococcus</taxon>
    </lineage>
</organism>